<sequence length="134" mass="15100">MPPVTERKPPGVSWETWIDRQVREAQERGDFDGLPGAGKPLPDLDRRDDDWWLKRMLQREGVTVTPPTIAIRVEVEQALERASQAEDEAAVRAILEAVNEKVRRINRLGAAGPPSTVMPVDIEEVLGRWRSARA</sequence>
<feature type="region of interest" description="Disordered" evidence="1">
    <location>
        <begin position="25"/>
        <end position="45"/>
    </location>
</feature>
<name>A0A6J4I2B3_9ACTN</name>
<proteinExistence type="predicted"/>
<evidence type="ECO:0000256" key="1">
    <source>
        <dbReference type="SAM" id="MobiDB-lite"/>
    </source>
</evidence>
<feature type="domain" description="DnaJ homologue subfamily C member 28 conserved" evidence="2">
    <location>
        <begin position="17"/>
        <end position="81"/>
    </location>
</feature>
<evidence type="ECO:0000259" key="2">
    <source>
        <dbReference type="Pfam" id="PF09350"/>
    </source>
</evidence>
<dbReference type="AlphaFoldDB" id="A0A6J4I2B3"/>
<dbReference type="EMBL" id="CADCSY010000074">
    <property type="protein sequence ID" value="CAA9239592.1"/>
    <property type="molecule type" value="Genomic_DNA"/>
</dbReference>
<organism evidence="3">
    <name type="scientific">uncultured Acidimicrobiales bacterium</name>
    <dbReference type="NCBI Taxonomy" id="310071"/>
    <lineage>
        <taxon>Bacteria</taxon>
        <taxon>Bacillati</taxon>
        <taxon>Actinomycetota</taxon>
        <taxon>Acidimicrobiia</taxon>
        <taxon>Acidimicrobiales</taxon>
        <taxon>environmental samples</taxon>
    </lineage>
</organism>
<accession>A0A6J4I2B3</accession>
<reference evidence="3" key="1">
    <citation type="submission" date="2020-02" db="EMBL/GenBank/DDBJ databases">
        <authorList>
            <person name="Meier V. D."/>
        </authorList>
    </citation>
    <scope>NUCLEOTIDE SEQUENCE</scope>
    <source>
        <strain evidence="3">AVDCRST_MAG20</strain>
    </source>
</reference>
<evidence type="ECO:0000313" key="3">
    <source>
        <dbReference type="EMBL" id="CAA9239592.1"/>
    </source>
</evidence>
<protein>
    <recommendedName>
        <fullName evidence="2">DnaJ homologue subfamily C member 28 conserved domain-containing protein</fullName>
    </recommendedName>
</protein>
<dbReference type="InterPro" id="IPR018961">
    <property type="entry name" value="DnaJ_homolog_subfam-C_membr-28"/>
</dbReference>
<dbReference type="Pfam" id="PF09350">
    <property type="entry name" value="DJC28_CD"/>
    <property type="match status" value="1"/>
</dbReference>
<gene>
    <name evidence="3" type="ORF">AVDCRST_MAG20-1662</name>
</gene>